<dbReference type="WBParaSite" id="SMUV_0001005301-mRNA-1">
    <property type="protein sequence ID" value="SMUV_0001005301-mRNA-1"/>
    <property type="gene ID" value="SMUV_0001005301"/>
</dbReference>
<reference evidence="7" key="1">
    <citation type="submission" date="2017-02" db="UniProtKB">
        <authorList>
            <consortium name="WormBaseParasite"/>
        </authorList>
    </citation>
    <scope>IDENTIFICATION</scope>
</reference>
<dbReference type="GO" id="GO:0005794">
    <property type="term" value="C:Golgi apparatus"/>
    <property type="evidence" value="ECO:0007669"/>
    <property type="project" value="TreeGrafter"/>
</dbReference>
<dbReference type="SUPFAM" id="SSF52540">
    <property type="entry name" value="P-loop containing nucleoside triphosphate hydrolases"/>
    <property type="match status" value="1"/>
</dbReference>
<evidence type="ECO:0000256" key="1">
    <source>
        <dbReference type="ARBA" id="ARBA00009988"/>
    </source>
</evidence>
<dbReference type="PANTHER" id="PTHR12788:SF7">
    <property type="entry name" value="PROTEIN-TYROSINE SULFOTRANSFERASE-RELATED"/>
    <property type="match status" value="1"/>
</dbReference>
<dbReference type="EC" id="2.8.2.20" evidence="2 5"/>
<evidence type="ECO:0000313" key="7">
    <source>
        <dbReference type="WBParaSite" id="SMUV_0001005301-mRNA-1"/>
    </source>
</evidence>
<name>A0A0N5AYK9_9BILA</name>
<evidence type="ECO:0000256" key="2">
    <source>
        <dbReference type="ARBA" id="ARBA00013262"/>
    </source>
</evidence>
<comment type="catalytic activity">
    <reaction evidence="4 5">
        <text>L-tyrosyl-[protein] + 3'-phosphoadenylyl sulfate = O-sulfo-L-tyrosine-[protein] + adenosine 3',5'-bisphosphate + H(+)</text>
        <dbReference type="Rhea" id="RHEA:16801"/>
        <dbReference type="Rhea" id="RHEA-COMP:10136"/>
        <dbReference type="Rhea" id="RHEA-COMP:11688"/>
        <dbReference type="ChEBI" id="CHEBI:15378"/>
        <dbReference type="ChEBI" id="CHEBI:46858"/>
        <dbReference type="ChEBI" id="CHEBI:58339"/>
        <dbReference type="ChEBI" id="CHEBI:58343"/>
        <dbReference type="ChEBI" id="CHEBI:65286"/>
        <dbReference type="EC" id="2.8.2.20"/>
    </reaction>
</comment>
<dbReference type="Gene3D" id="3.40.50.300">
    <property type="entry name" value="P-loop containing nucleotide triphosphate hydrolases"/>
    <property type="match status" value="1"/>
</dbReference>
<dbReference type="STRING" id="451379.A0A0N5AYK9"/>
<organism evidence="6 7">
    <name type="scientific">Syphacia muris</name>
    <dbReference type="NCBI Taxonomy" id="451379"/>
    <lineage>
        <taxon>Eukaryota</taxon>
        <taxon>Metazoa</taxon>
        <taxon>Ecdysozoa</taxon>
        <taxon>Nematoda</taxon>
        <taxon>Chromadorea</taxon>
        <taxon>Rhabditida</taxon>
        <taxon>Spirurina</taxon>
        <taxon>Oxyuridomorpha</taxon>
        <taxon>Oxyuroidea</taxon>
        <taxon>Oxyuridae</taxon>
        <taxon>Syphacia</taxon>
    </lineage>
</organism>
<dbReference type="AlphaFoldDB" id="A0A0N5AYK9"/>
<protein>
    <recommendedName>
        <fullName evidence="2 5">Protein-tyrosine sulfotransferase</fullName>
        <ecNumber evidence="2 5">2.8.2.20</ecNumber>
    </recommendedName>
</protein>
<dbReference type="PANTHER" id="PTHR12788">
    <property type="entry name" value="PROTEIN-TYROSINE SULFOTRANSFERASE 2"/>
    <property type="match status" value="1"/>
</dbReference>
<dbReference type="InterPro" id="IPR027417">
    <property type="entry name" value="P-loop_NTPase"/>
</dbReference>
<keyword evidence="3 5" id="KW-0808">Transferase</keyword>
<sequence length="231" mass="26678">MRVLLDSHEEIRCGEETRVIPDILYIQQQWELLDSAGVTHDVLKVAIGRFIAEIIKNHGSYARRFCNKDPLTMTFVSYLHEMFPRAKYILMLRDGRATVYSILKRRVPVEGFGLKEPEASNDILGDKYCLPVYYEKLVLYPKEEMVKIFNFLKVPWSERVLHHHLLVGSEISLSPLEFSTSQVKKPINRNALNAWVGFYSNSTLEKMKSLAPMLTKLGYNATDSNPDYAYL</sequence>
<evidence type="ECO:0000256" key="5">
    <source>
        <dbReference type="RuleBase" id="RU365018"/>
    </source>
</evidence>
<proteinExistence type="inferred from homology"/>
<dbReference type="InterPro" id="IPR026634">
    <property type="entry name" value="TPST-like"/>
</dbReference>
<evidence type="ECO:0000256" key="3">
    <source>
        <dbReference type="ARBA" id="ARBA00022679"/>
    </source>
</evidence>
<comment type="similarity">
    <text evidence="1 5">Belongs to the protein sulfotransferase family.</text>
</comment>
<dbReference type="Pfam" id="PF13469">
    <property type="entry name" value="Sulfotransfer_3"/>
    <property type="match status" value="1"/>
</dbReference>
<keyword evidence="6" id="KW-1185">Reference proteome</keyword>
<evidence type="ECO:0000256" key="4">
    <source>
        <dbReference type="ARBA" id="ARBA00048460"/>
    </source>
</evidence>
<comment type="function">
    <text evidence="5">Catalyzes the O-sulfation of tyrosine residues within acidic motifs of polypeptides, using 3'-phosphoadenylyl sulfate (PAPS) as cosubstrate.</text>
</comment>
<accession>A0A0N5AYK9</accession>
<dbReference type="Proteomes" id="UP000046393">
    <property type="component" value="Unplaced"/>
</dbReference>
<evidence type="ECO:0000313" key="6">
    <source>
        <dbReference type="Proteomes" id="UP000046393"/>
    </source>
</evidence>
<dbReference type="GO" id="GO:0008476">
    <property type="term" value="F:protein-tyrosine sulfotransferase activity"/>
    <property type="evidence" value="ECO:0007669"/>
    <property type="project" value="UniProtKB-EC"/>
</dbReference>